<keyword evidence="5" id="KW-1185">Reference proteome</keyword>
<evidence type="ECO:0000313" key="4">
    <source>
        <dbReference type="EMBL" id="KEZ23503.1"/>
    </source>
</evidence>
<dbReference type="RefSeq" id="WP_038102390.1">
    <property type="nucleotide sequence ID" value="NZ_JFDP01000038.1"/>
</dbReference>
<feature type="domain" description="Protein G-related albumin-binding (GA) module" evidence="3">
    <location>
        <begin position="51"/>
        <end position="103"/>
    </location>
</feature>
<feature type="compositionally biased region" description="Polar residues" evidence="2">
    <location>
        <begin position="58"/>
        <end position="67"/>
    </location>
</feature>
<reference evidence="4 5" key="1">
    <citation type="submission" date="2014-02" db="EMBL/GenBank/DDBJ databases">
        <title>Genome sequence of Ureaplasma diversum strain 246.</title>
        <authorList>
            <person name="Sirand-Pugnet P."/>
            <person name="Breton M."/>
            <person name="Dordet-Frisoni E."/>
            <person name="Baranowski E."/>
            <person name="Barre A."/>
            <person name="Couture C."/>
            <person name="Dupuy V."/>
            <person name="Gaurivaud P."/>
            <person name="Jacob D."/>
            <person name="Lemaitre C."/>
            <person name="Manso-Silvan L."/>
            <person name="Nikolski M."/>
            <person name="Nouvel L.-X."/>
            <person name="Poumarat F."/>
            <person name="Tardy F."/>
            <person name="Thebault P."/>
            <person name="Theil S."/>
            <person name="Citti C."/>
            <person name="Thiaucourt F."/>
            <person name="Blanchard A."/>
        </authorList>
    </citation>
    <scope>NUCLEOTIDE SEQUENCE [LARGE SCALE GENOMIC DNA]</scope>
    <source>
        <strain evidence="4 5">NCTC 246</strain>
    </source>
</reference>
<evidence type="ECO:0000313" key="5">
    <source>
        <dbReference type="Proteomes" id="UP000028537"/>
    </source>
</evidence>
<evidence type="ECO:0000259" key="3">
    <source>
        <dbReference type="Pfam" id="PF01468"/>
    </source>
</evidence>
<organism evidence="4 5">
    <name type="scientific">Ureaplasma diversum NCTC 246</name>
    <dbReference type="NCBI Taxonomy" id="1188241"/>
    <lineage>
        <taxon>Bacteria</taxon>
        <taxon>Bacillati</taxon>
        <taxon>Mycoplasmatota</taxon>
        <taxon>Mycoplasmoidales</taxon>
        <taxon>Mycoplasmoidaceae</taxon>
        <taxon>Ureaplasma</taxon>
    </lineage>
</organism>
<dbReference type="eggNOG" id="ENOG502ZTR5">
    <property type="taxonomic scope" value="Bacteria"/>
</dbReference>
<proteinExistence type="predicted"/>
<dbReference type="InterPro" id="IPR002988">
    <property type="entry name" value="GA_module"/>
</dbReference>
<comment type="caution">
    <text evidence="4">The sequence shown here is derived from an EMBL/GenBank/DDBJ whole genome shotgun (WGS) entry which is preliminary data.</text>
</comment>
<feature type="domain" description="Protein G-related albumin-binding (GA) module" evidence="3">
    <location>
        <begin position="113"/>
        <end position="169"/>
    </location>
</feature>
<evidence type="ECO:0000256" key="1">
    <source>
        <dbReference type="SAM" id="Coils"/>
    </source>
</evidence>
<dbReference type="AlphaFoldDB" id="A0A084EZW1"/>
<dbReference type="Proteomes" id="UP000028537">
    <property type="component" value="Unassembled WGS sequence"/>
</dbReference>
<gene>
    <name evidence="4" type="ORF">UDIV_2740</name>
</gene>
<evidence type="ECO:0000256" key="2">
    <source>
        <dbReference type="SAM" id="MobiDB-lite"/>
    </source>
</evidence>
<name>A0A084EZW1_9BACT</name>
<feature type="coiled-coil region" evidence="1">
    <location>
        <begin position="98"/>
        <end position="181"/>
    </location>
</feature>
<dbReference type="Gene3D" id="1.20.5.420">
    <property type="entry name" value="Immunoglobulin FC, subunit C"/>
    <property type="match status" value="2"/>
</dbReference>
<sequence>MNPEPGATPDNAGKKEEGDQGSNNVDSEADKKKKEQEAEEAKKKEAEAAFKTKKEQANATISGLTNLSDEERNGYKDRVEKIADTNKITEIEDIVKEAQAKDDEKMKSKEAADKLEEAKQKAINEIKNLQALEENERTTFVQKIEAIKTVEQKDEVEKILKEAKDANTKKLQEEAKKQADEIKQDQITSAKLTIGNDKYFWLELTASKETYDKLKDKRLMFNLDKIGGNEGIEFATRFKVGENAFTFHKFIKNEGSNVIFQISSDQAYGAENEKGKYRVTKIWLENDVTETNLLKTPSNEVDNL</sequence>
<dbReference type="Pfam" id="PF01468">
    <property type="entry name" value="GA"/>
    <property type="match status" value="2"/>
</dbReference>
<feature type="region of interest" description="Disordered" evidence="2">
    <location>
        <begin position="1"/>
        <end position="74"/>
    </location>
</feature>
<dbReference type="EMBL" id="JFDP01000038">
    <property type="protein sequence ID" value="KEZ23503.1"/>
    <property type="molecule type" value="Genomic_DNA"/>
</dbReference>
<accession>A0A084EZW1</accession>
<feature type="compositionally biased region" description="Basic and acidic residues" evidence="2">
    <location>
        <begin position="28"/>
        <end position="56"/>
    </location>
</feature>
<keyword evidence="1" id="KW-0175">Coiled coil</keyword>
<protein>
    <recommendedName>
        <fullName evidence="3">Protein G-related albumin-binding (GA) module domain-containing protein</fullName>
    </recommendedName>
</protein>